<dbReference type="InterPro" id="IPR002816">
    <property type="entry name" value="TraB/PrgY/GumN_fam"/>
</dbReference>
<reference evidence="1 2" key="1">
    <citation type="journal article" date="2015" name="Microbes Environ.">
        <title>Distribution and evolution of nitrogen fixation genes in the phylum bacteroidetes.</title>
        <authorList>
            <person name="Inoue J."/>
            <person name="Oshima K."/>
            <person name="Suda W."/>
            <person name="Sakamoto M."/>
            <person name="Iino T."/>
            <person name="Noda S."/>
            <person name="Hongoh Y."/>
            <person name="Hattori M."/>
            <person name="Ohkuma M."/>
        </authorList>
    </citation>
    <scope>NUCLEOTIDE SEQUENCE [LARGE SCALE GENOMIC DNA]</scope>
    <source>
        <strain evidence="1">JCM 15548</strain>
    </source>
</reference>
<comment type="caution">
    <text evidence="1">The sequence shown here is derived from an EMBL/GenBank/DDBJ whole genome shotgun (WGS) entry which is preliminary data.</text>
</comment>
<dbReference type="AlphaFoldDB" id="A0A0E9LW27"/>
<dbReference type="CDD" id="cd14789">
    <property type="entry name" value="Tiki"/>
    <property type="match status" value="1"/>
</dbReference>
<evidence type="ECO:0000313" key="1">
    <source>
        <dbReference type="EMBL" id="GAO29503.1"/>
    </source>
</evidence>
<organism evidence="1 2">
    <name type="scientific">Geofilum rubicundum JCM 15548</name>
    <dbReference type="NCBI Taxonomy" id="1236989"/>
    <lineage>
        <taxon>Bacteria</taxon>
        <taxon>Pseudomonadati</taxon>
        <taxon>Bacteroidota</taxon>
        <taxon>Bacteroidia</taxon>
        <taxon>Marinilabiliales</taxon>
        <taxon>Marinilabiliaceae</taxon>
        <taxon>Geofilum</taxon>
    </lineage>
</organism>
<evidence type="ECO:0000313" key="2">
    <source>
        <dbReference type="Proteomes" id="UP000032900"/>
    </source>
</evidence>
<gene>
    <name evidence="1" type="ORF">JCM15548_11694</name>
</gene>
<accession>A0A0E9LW27</accession>
<protein>
    <submittedName>
        <fullName evidence="1">Uncharacterized protein</fullName>
    </submittedName>
</protein>
<dbReference type="STRING" id="1236989.JCM15548_11694"/>
<name>A0A0E9LW27_9BACT</name>
<sequence length="134" mass="15236">MIRPWRHDGKSEFEALKKAYLAEDIFAMQALMDENELMSEYGYILLGKRNKAWLEVLPEIFQKQTSLVAVGARHLPGKDGLLNLLTEAGYTGEPVFLTVSFKFLCVTARKLGRVRRSSQPALRPVLAMPKQRMP</sequence>
<dbReference type="Pfam" id="PF01963">
    <property type="entry name" value="TraB_PrgY_gumN"/>
    <property type="match status" value="1"/>
</dbReference>
<dbReference type="Proteomes" id="UP000032900">
    <property type="component" value="Unassembled WGS sequence"/>
</dbReference>
<proteinExistence type="predicted"/>
<keyword evidence="2" id="KW-1185">Reference proteome</keyword>
<dbReference type="EMBL" id="BAZW01000009">
    <property type="protein sequence ID" value="GAO29503.1"/>
    <property type="molecule type" value="Genomic_DNA"/>
</dbReference>